<keyword evidence="16" id="KW-0408">Iron</keyword>
<dbReference type="CDD" id="cd18808">
    <property type="entry name" value="SF1_C_Upf1"/>
    <property type="match status" value="1"/>
</dbReference>
<proteinExistence type="inferred from homology"/>
<keyword evidence="9" id="KW-0479">Metal-binding</keyword>
<dbReference type="FunFam" id="3.40.50.300:FF:000721">
    <property type="entry name" value="DNA replication ATP-dependent helicase/nuclease DNA2"/>
    <property type="match status" value="1"/>
</dbReference>
<dbReference type="Gene3D" id="1.20.58.900">
    <property type="match status" value="1"/>
</dbReference>
<evidence type="ECO:0000256" key="11">
    <source>
        <dbReference type="ARBA" id="ARBA00022759"/>
    </source>
</evidence>
<accession>A0A8K1GMW8</accession>
<feature type="coiled-coil region" evidence="25">
    <location>
        <begin position="1151"/>
        <end position="1192"/>
    </location>
</feature>
<dbReference type="SUPFAM" id="SSF140741">
    <property type="entry name" value="RUN domain-like"/>
    <property type="match status" value="1"/>
</dbReference>
<dbReference type="GO" id="GO:0003677">
    <property type="term" value="F:DNA binding"/>
    <property type="evidence" value="ECO:0007669"/>
    <property type="project" value="UniProtKB-KW"/>
</dbReference>
<dbReference type="InterPro" id="IPR004012">
    <property type="entry name" value="Run_dom"/>
</dbReference>
<comment type="similarity">
    <text evidence="3">Belongs to the DNA2/NAM7 helicase family.</text>
</comment>
<evidence type="ECO:0000256" key="7">
    <source>
        <dbReference type="ARBA" id="ARBA00022705"/>
    </source>
</evidence>
<dbReference type="CDD" id="cd18041">
    <property type="entry name" value="DEXXQc_DNA2"/>
    <property type="match status" value="1"/>
</dbReference>
<dbReference type="Pfam" id="PF21123">
    <property type="entry name" value="Dna2_Rift"/>
    <property type="match status" value="1"/>
</dbReference>
<gene>
    <name evidence="27" type="ORF">HGM15179_006375</name>
</gene>
<dbReference type="SMART" id="SM00593">
    <property type="entry name" value="RUN"/>
    <property type="match status" value="1"/>
</dbReference>
<dbReference type="GO" id="GO:0005634">
    <property type="term" value="C:nucleus"/>
    <property type="evidence" value="ECO:0007669"/>
    <property type="project" value="UniProtKB-SubCell"/>
</dbReference>
<dbReference type="Gene3D" id="3.40.50.300">
    <property type="entry name" value="P-loop containing nucleotide triphosphate hydrolases"/>
    <property type="match status" value="2"/>
</dbReference>
<evidence type="ECO:0000256" key="21">
    <source>
        <dbReference type="ARBA" id="ARBA00023242"/>
    </source>
</evidence>
<keyword evidence="7" id="KW-0235">DNA replication</keyword>
<protein>
    <recommendedName>
        <fullName evidence="5">DNA replication ATP-dependent helicase/nuclease DNA2</fullName>
        <ecNumber evidence="4">3.6.4.12</ecNumber>
    </recommendedName>
    <alternativeName>
        <fullName evidence="23">DNA replication ATP-dependent helicase-like homolog</fullName>
    </alternativeName>
</protein>
<evidence type="ECO:0000256" key="25">
    <source>
        <dbReference type="SAM" id="Coils"/>
    </source>
</evidence>
<dbReference type="OrthoDB" id="306218at2759"/>
<dbReference type="EC" id="3.6.4.12" evidence="4"/>
<dbReference type="GO" id="GO:0016787">
    <property type="term" value="F:hydrolase activity"/>
    <property type="evidence" value="ECO:0007669"/>
    <property type="project" value="UniProtKB-KW"/>
</dbReference>
<dbReference type="PANTHER" id="PTHR45956">
    <property type="entry name" value="RUN AND FYVE DOMAIN-CONTAINING PROTEIN 2-LIKE PROTEIN"/>
    <property type="match status" value="1"/>
</dbReference>
<dbReference type="Proteomes" id="UP000796761">
    <property type="component" value="Unassembled WGS sequence"/>
</dbReference>
<dbReference type="GO" id="GO:0017116">
    <property type="term" value="F:single-stranded DNA helicase activity"/>
    <property type="evidence" value="ECO:0007669"/>
    <property type="project" value="InterPro"/>
</dbReference>
<keyword evidence="19" id="KW-0238">DNA-binding</keyword>
<comment type="catalytic activity">
    <reaction evidence="24">
        <text>ATP + H2O = ADP + phosphate + H(+)</text>
        <dbReference type="Rhea" id="RHEA:13065"/>
        <dbReference type="ChEBI" id="CHEBI:15377"/>
        <dbReference type="ChEBI" id="CHEBI:15378"/>
        <dbReference type="ChEBI" id="CHEBI:30616"/>
        <dbReference type="ChEBI" id="CHEBI:43474"/>
        <dbReference type="ChEBI" id="CHEBI:456216"/>
        <dbReference type="EC" id="3.6.4.12"/>
    </reaction>
</comment>
<evidence type="ECO:0000256" key="20">
    <source>
        <dbReference type="ARBA" id="ARBA00023204"/>
    </source>
</evidence>
<keyword evidence="14" id="KW-0347">Helicase</keyword>
<dbReference type="InterPro" id="IPR037213">
    <property type="entry name" value="Run_dom_sf"/>
</dbReference>
<dbReference type="InterPro" id="IPR014808">
    <property type="entry name" value="DNA_replication_fac_Dna2_N"/>
</dbReference>
<organism evidence="27 28">
    <name type="scientific">Zosterops borbonicus</name>
    <dbReference type="NCBI Taxonomy" id="364589"/>
    <lineage>
        <taxon>Eukaryota</taxon>
        <taxon>Metazoa</taxon>
        <taxon>Chordata</taxon>
        <taxon>Craniata</taxon>
        <taxon>Vertebrata</taxon>
        <taxon>Euteleostomi</taxon>
        <taxon>Archelosauria</taxon>
        <taxon>Archosauria</taxon>
        <taxon>Dinosauria</taxon>
        <taxon>Saurischia</taxon>
        <taxon>Theropoda</taxon>
        <taxon>Coelurosauria</taxon>
        <taxon>Aves</taxon>
        <taxon>Neognathae</taxon>
        <taxon>Neoaves</taxon>
        <taxon>Telluraves</taxon>
        <taxon>Australaves</taxon>
        <taxon>Passeriformes</taxon>
        <taxon>Sylvioidea</taxon>
        <taxon>Zosteropidae</taxon>
        <taxon>Zosterops</taxon>
    </lineage>
</organism>
<dbReference type="InterPro" id="IPR047335">
    <property type="entry name" value="RUFY1-3"/>
</dbReference>
<evidence type="ECO:0000313" key="28">
    <source>
        <dbReference type="Proteomes" id="UP000796761"/>
    </source>
</evidence>
<dbReference type="GO" id="GO:0005524">
    <property type="term" value="F:ATP binding"/>
    <property type="evidence" value="ECO:0007669"/>
    <property type="project" value="UniProtKB-KW"/>
</dbReference>
<feature type="domain" description="RUN" evidence="26">
    <location>
        <begin position="968"/>
        <end position="1100"/>
    </location>
</feature>
<evidence type="ECO:0000256" key="3">
    <source>
        <dbReference type="ARBA" id="ARBA00007913"/>
    </source>
</evidence>
<dbReference type="Gene3D" id="1.20.5.170">
    <property type="match status" value="1"/>
</dbReference>
<reference evidence="27" key="1">
    <citation type="submission" date="2019-04" db="EMBL/GenBank/DDBJ databases">
        <title>Genome assembly of Zosterops borbonicus 15179.</title>
        <authorList>
            <person name="Leroy T."/>
            <person name="Anselmetti Y."/>
            <person name="Tilak M.-K."/>
            <person name="Nabholz B."/>
        </authorList>
    </citation>
    <scope>NUCLEOTIDE SEQUENCE</scope>
    <source>
        <strain evidence="27">HGM_15179</strain>
        <tissue evidence="27">Muscle</tissue>
    </source>
</reference>
<keyword evidence="11" id="KW-0255">Endonuclease</keyword>
<evidence type="ECO:0000313" key="27">
    <source>
        <dbReference type="EMBL" id="TRZ20711.1"/>
    </source>
</evidence>
<dbReference type="FunFam" id="3.40.50.300:FF:001889">
    <property type="entry name" value="DNA replication helicase/nuclease 2"/>
    <property type="match status" value="1"/>
</dbReference>
<comment type="cofactor">
    <cofactor evidence="1">
        <name>[4Fe-4S] cluster</name>
        <dbReference type="ChEBI" id="CHEBI:49883"/>
    </cofactor>
</comment>
<dbReference type="InterPro" id="IPR041677">
    <property type="entry name" value="DNA2/NAM7_AAA_11"/>
</dbReference>
<dbReference type="InterPro" id="IPR048459">
    <property type="entry name" value="DNA2_Rift"/>
</dbReference>
<keyword evidence="20" id="KW-0234">DNA repair</keyword>
<dbReference type="CDD" id="cd22318">
    <property type="entry name" value="DNA2_N-like"/>
    <property type="match status" value="1"/>
</dbReference>
<evidence type="ECO:0000256" key="5">
    <source>
        <dbReference type="ARBA" id="ARBA00021516"/>
    </source>
</evidence>
<name>A0A8K1GMW8_9PASS</name>
<evidence type="ECO:0000256" key="6">
    <source>
        <dbReference type="ARBA" id="ARBA00022485"/>
    </source>
</evidence>
<keyword evidence="21" id="KW-0539">Nucleus</keyword>
<evidence type="ECO:0000256" key="16">
    <source>
        <dbReference type="ARBA" id="ARBA00023004"/>
    </source>
</evidence>
<dbReference type="GO" id="GO:0046872">
    <property type="term" value="F:metal ion binding"/>
    <property type="evidence" value="ECO:0007669"/>
    <property type="project" value="UniProtKB-KW"/>
</dbReference>
<evidence type="ECO:0000256" key="23">
    <source>
        <dbReference type="ARBA" id="ARBA00032548"/>
    </source>
</evidence>
<evidence type="ECO:0000256" key="4">
    <source>
        <dbReference type="ARBA" id="ARBA00012551"/>
    </source>
</evidence>
<dbReference type="GO" id="GO:0006281">
    <property type="term" value="P:DNA repair"/>
    <property type="evidence" value="ECO:0007669"/>
    <property type="project" value="UniProtKB-KW"/>
</dbReference>
<keyword evidence="10" id="KW-0547">Nucleotide-binding</keyword>
<dbReference type="Pfam" id="PF13086">
    <property type="entry name" value="AAA_11"/>
    <property type="match status" value="2"/>
</dbReference>
<dbReference type="PROSITE" id="PS50826">
    <property type="entry name" value="RUN"/>
    <property type="match status" value="1"/>
</dbReference>
<evidence type="ECO:0000256" key="2">
    <source>
        <dbReference type="ARBA" id="ARBA00004123"/>
    </source>
</evidence>
<evidence type="ECO:0000256" key="15">
    <source>
        <dbReference type="ARBA" id="ARBA00022840"/>
    </source>
</evidence>
<comment type="subcellular location">
    <subcellularLocation>
        <location evidence="2">Nucleus</location>
    </subcellularLocation>
</comment>
<keyword evidence="28" id="KW-1185">Reference proteome</keyword>
<evidence type="ECO:0000256" key="17">
    <source>
        <dbReference type="ARBA" id="ARBA00023014"/>
    </source>
</evidence>
<dbReference type="GO" id="GO:0006260">
    <property type="term" value="P:DNA replication"/>
    <property type="evidence" value="ECO:0007669"/>
    <property type="project" value="UniProtKB-KW"/>
</dbReference>
<dbReference type="CDD" id="cd17695">
    <property type="entry name" value="RUN_RUFY2"/>
    <property type="match status" value="1"/>
</dbReference>
<evidence type="ECO:0000256" key="13">
    <source>
        <dbReference type="ARBA" id="ARBA00022801"/>
    </source>
</evidence>
<dbReference type="GO" id="GO:0051539">
    <property type="term" value="F:4 iron, 4 sulfur cluster binding"/>
    <property type="evidence" value="ECO:0007669"/>
    <property type="project" value="UniProtKB-KW"/>
</dbReference>
<dbReference type="InterPro" id="IPR027417">
    <property type="entry name" value="P-loop_NTPase"/>
</dbReference>
<evidence type="ECO:0000256" key="18">
    <source>
        <dbReference type="ARBA" id="ARBA00023054"/>
    </source>
</evidence>
<keyword evidence="8" id="KW-0540">Nuclease</keyword>
<keyword evidence="17" id="KW-0411">Iron-sulfur</keyword>
<keyword evidence="18 25" id="KW-0175">Coiled coil</keyword>
<keyword evidence="12" id="KW-0227">DNA damage</keyword>
<evidence type="ECO:0000256" key="22">
    <source>
        <dbReference type="ARBA" id="ARBA00023268"/>
    </source>
</evidence>
<dbReference type="InterPro" id="IPR047187">
    <property type="entry name" value="SF1_C_Upf1"/>
</dbReference>
<keyword evidence="13" id="KW-0378">Hydrolase</keyword>
<evidence type="ECO:0000256" key="24">
    <source>
        <dbReference type="ARBA" id="ARBA00047995"/>
    </source>
</evidence>
<dbReference type="FunFam" id="1.20.5.170:FF:000030">
    <property type="entry name" value="RUN and FYVE domain-containing protein 2 isoform X1"/>
    <property type="match status" value="1"/>
</dbReference>
<keyword evidence="6" id="KW-0004">4Fe-4S</keyword>
<feature type="coiled-coil region" evidence="25">
    <location>
        <begin position="1229"/>
        <end position="1445"/>
    </location>
</feature>
<keyword evidence="22" id="KW-0511">Multifunctional enzyme</keyword>
<sequence length="1448" mass="164140">MGERWEALGAAGDNRESVPVVPGDIVHLEGECSSGTWVINAQCGYLVLYPDLLLSGTTISNSIRCMRRAVLSERFRGSESGSRQMLIGTILHDIFQQSVTNNLTQEKVQELANKIVYGQKYLKEMYHLNLKQAQIMQEVEEYLPSFFKWAEDFMHNPANQNKMQLKLSNGGKTEDVSSKIEIVDILDIEENIWSPRFGLKGKIDVTARVKIHCQSGVQSRIMPLELKSGKESNSIEHRSQVILYTLLNLERRVDPEAGFLLYLKTGTMYPVSGARMDRRELMKLRNHVAFYLTHSTYKSDVGRQKSQLAALPPVIDDSQACKHCSQMHNCFLYSRAVEQKMAGVAFPPAMVPVIDRETQHLKPSHLEYFSLWYLMLTLELQSGEHKKGYKNIWMIPALEREKAGDCVGNMIRVDEVHEISEGQYLHFFQRRNGAIPGTNLLVGDRVVVSGEEKGLLGLATGYVREVSATKVSCLLGRNLSNLSENTIFRLDHGEGDVGSGIPFENLSKLMKDSPVSERLRNLIIDFQKPHFIQHLSSVLPPKAKETVANILKGLNKPQKQAMKQVLLSKDYTLIVGMPGTGKTTTICALVRILSACGFSVLLTSFTHTAVDNVLLKLAKFKVGFLRLGRAQKVHPDIQKYTEEEICRSRSIKSVTDLEEVYNSQPVVATSCMGVNHPIFVQKQFDFCIVDEASQISQLICLGPLFCSKRFVLVGDHQQLPPLVLNAEARDLGMSESLFKRLEQNQNAVVQLTVQYRMNSKIMSLSNMLVYEGKLECGSEKVSNATVNLPNLKKLKLDLGDASKTWLKEVLDPDTPVCFLNTEKVPAPEHAEKGGISNVTEAKIVLFLTSLFIKAGCKPSDIGIISPYRHQLKTITDLMAKWKESRVEVNTVDKYQGRDKSIIIVSFVRNSIDENTQAVTPFVLFFAVSEAGRAVKDPTAVERANLLNMAKLSIKGLIESALSFGRTLDSDYPPLQQFFVVMEHCLKHGLKVRKSFLSYNKTIWGPLELVEKLYPEAEEIAASVRDLPGLKTPLGRARAWLRLALMQKKMADYLRCLIIQRDLLSEFYEYHALMMEEEGAVIVGLLVGLNVIDANLCVKGEDLDSQVGVIDFSVYLKSDDDIGGKERNVQIAAILDQKNYVEELNRQLNSTVSSLHARVDSLEKSNTKLIEELAIAKNNIIKLQEENHQLRSENTLILMKTQHHLEATKVDVEAELQTYKHSRQGLDEMYTEARRQLREEAQLRQDMENELVVQVSMKHEIELAMKLLEKDIHEKQDTLIGLRQQLDEVKAINMEMYQKLQVSEDAMKEKNEIISRLEDKTNQINATMKQLEQRLQQAEKAQMDAEAEDEKLKQEYVNKSESLQNEFSQKEKQLLQLETDLKIEKEWRQTLEDDLQKEKEIVSHLRTETQEIVNLKKEFLKLQEKNKQLKSVCEDQEAALQELASKLSE</sequence>
<dbReference type="EMBL" id="SWJQ01000141">
    <property type="protein sequence ID" value="TRZ20711.1"/>
    <property type="molecule type" value="Genomic_DNA"/>
</dbReference>
<evidence type="ECO:0000259" key="26">
    <source>
        <dbReference type="PROSITE" id="PS50826"/>
    </source>
</evidence>
<evidence type="ECO:0000256" key="8">
    <source>
        <dbReference type="ARBA" id="ARBA00022722"/>
    </source>
</evidence>
<dbReference type="InterPro" id="IPR041679">
    <property type="entry name" value="DNA2/NAM7-like_C"/>
</dbReference>
<evidence type="ECO:0000256" key="12">
    <source>
        <dbReference type="ARBA" id="ARBA00022763"/>
    </source>
</evidence>
<comment type="caution">
    <text evidence="27">The sequence shown here is derived from an EMBL/GenBank/DDBJ whole genome shotgun (WGS) entry which is preliminary data.</text>
</comment>
<dbReference type="InterPro" id="IPR047332">
    <property type="entry name" value="RUN_RUFY2"/>
</dbReference>
<evidence type="ECO:0000256" key="9">
    <source>
        <dbReference type="ARBA" id="ARBA00022723"/>
    </source>
</evidence>
<dbReference type="SUPFAM" id="SSF52540">
    <property type="entry name" value="P-loop containing nucleoside triphosphate hydrolases"/>
    <property type="match status" value="1"/>
</dbReference>
<dbReference type="FunFam" id="1.20.58.900:FF:000001">
    <property type="entry name" value="RUN and FYVE domain containing 2"/>
    <property type="match status" value="1"/>
</dbReference>
<dbReference type="Pfam" id="PF13087">
    <property type="entry name" value="AAA_12"/>
    <property type="match status" value="1"/>
</dbReference>
<keyword evidence="15" id="KW-0067">ATP-binding</keyword>
<evidence type="ECO:0000256" key="1">
    <source>
        <dbReference type="ARBA" id="ARBA00001966"/>
    </source>
</evidence>
<evidence type="ECO:0000256" key="14">
    <source>
        <dbReference type="ARBA" id="ARBA00022806"/>
    </source>
</evidence>
<dbReference type="Pfam" id="PF02759">
    <property type="entry name" value="RUN"/>
    <property type="match status" value="1"/>
</dbReference>
<dbReference type="GO" id="GO:0005737">
    <property type="term" value="C:cytoplasm"/>
    <property type="evidence" value="ECO:0007669"/>
    <property type="project" value="TreeGrafter"/>
</dbReference>
<dbReference type="GO" id="GO:0004519">
    <property type="term" value="F:endonuclease activity"/>
    <property type="evidence" value="ECO:0007669"/>
    <property type="project" value="UniProtKB-KW"/>
</dbReference>
<dbReference type="InterPro" id="IPR026851">
    <property type="entry name" value="Dna2/JHS1_DEXXQ-box"/>
</dbReference>
<dbReference type="PANTHER" id="PTHR45956:SF3">
    <property type="entry name" value="RUN AND FYVE DOMAIN-CONTAINING PROTEIN 2"/>
    <property type="match status" value="1"/>
</dbReference>
<evidence type="ECO:0000256" key="19">
    <source>
        <dbReference type="ARBA" id="ARBA00023125"/>
    </source>
</evidence>
<evidence type="ECO:0000256" key="10">
    <source>
        <dbReference type="ARBA" id="ARBA00022741"/>
    </source>
</evidence>
<dbReference type="Pfam" id="PF08696">
    <property type="entry name" value="Dna2"/>
    <property type="match status" value="1"/>
</dbReference>